<feature type="transmembrane region" description="Helical" evidence="14">
    <location>
        <begin position="284"/>
        <end position="301"/>
    </location>
</feature>
<comment type="pathway">
    <text evidence="2 14">Protein modification; protein glycosylation.</text>
</comment>
<dbReference type="InterPro" id="IPR036300">
    <property type="entry name" value="MIR_dom_sf"/>
</dbReference>
<dbReference type="PANTHER" id="PTHR10050:SF46">
    <property type="entry name" value="PROTEIN O-MANNOSYL-TRANSFERASE 2"/>
    <property type="match status" value="1"/>
</dbReference>
<evidence type="ECO:0000313" key="17">
    <source>
        <dbReference type="EMBL" id="OBA25716.1"/>
    </source>
</evidence>
<gene>
    <name evidence="17" type="ORF">HANVADRAFT_53714</name>
</gene>
<comment type="catalytic activity">
    <reaction evidence="13 14">
        <text>a di-trans,poly-cis-dolichyl beta-D-mannosyl phosphate + L-seryl-[protein] = 3-O-(alpha-D-mannosyl)-L-seryl-[protein] + a di-trans,poly-cis-dolichyl phosphate + H(+)</text>
        <dbReference type="Rhea" id="RHEA:17377"/>
        <dbReference type="Rhea" id="RHEA-COMP:9863"/>
        <dbReference type="Rhea" id="RHEA-COMP:13546"/>
        <dbReference type="Rhea" id="RHEA-COMP:19498"/>
        <dbReference type="Rhea" id="RHEA-COMP:19501"/>
        <dbReference type="ChEBI" id="CHEBI:15378"/>
        <dbReference type="ChEBI" id="CHEBI:29999"/>
        <dbReference type="ChEBI" id="CHEBI:57683"/>
        <dbReference type="ChEBI" id="CHEBI:58211"/>
        <dbReference type="ChEBI" id="CHEBI:137321"/>
        <dbReference type="EC" id="2.4.1.109"/>
    </reaction>
</comment>
<feature type="transmembrane region" description="Helical" evidence="14">
    <location>
        <begin position="640"/>
        <end position="661"/>
    </location>
</feature>
<comment type="subcellular location">
    <subcellularLocation>
        <location evidence="1 14">Endoplasmic reticulum membrane</location>
        <topology evidence="1 14">Multi-pass membrane protein</topology>
    </subcellularLocation>
</comment>
<dbReference type="InterPro" id="IPR003342">
    <property type="entry name" value="ArnT-like_N"/>
</dbReference>
<evidence type="ECO:0000256" key="14">
    <source>
        <dbReference type="RuleBase" id="RU367007"/>
    </source>
</evidence>
<name>A0A1B7TAE3_9ASCO</name>
<keyword evidence="10 14" id="KW-1133">Transmembrane helix</keyword>
<evidence type="ECO:0000256" key="15">
    <source>
        <dbReference type="SAM" id="MobiDB-lite"/>
    </source>
</evidence>
<keyword evidence="11 14" id="KW-0472">Membrane</keyword>
<feature type="transmembrane region" description="Helical" evidence="14">
    <location>
        <begin position="673"/>
        <end position="694"/>
    </location>
</feature>
<dbReference type="Pfam" id="PF02366">
    <property type="entry name" value="PMT"/>
    <property type="match status" value="1"/>
</dbReference>
<dbReference type="Pfam" id="PF02815">
    <property type="entry name" value="MIR"/>
    <property type="match status" value="1"/>
</dbReference>
<dbReference type="CDD" id="cd23284">
    <property type="entry name" value="beta-trefoil_MIR_PMT2-like"/>
    <property type="match status" value="1"/>
</dbReference>
<evidence type="ECO:0000259" key="16">
    <source>
        <dbReference type="PROSITE" id="PS50919"/>
    </source>
</evidence>
<dbReference type="UniPathway" id="UPA00378"/>
<reference evidence="18" key="1">
    <citation type="journal article" date="2016" name="Proc. Natl. Acad. Sci. U.S.A.">
        <title>Comparative genomics of biotechnologically important yeasts.</title>
        <authorList>
            <person name="Riley R."/>
            <person name="Haridas S."/>
            <person name="Wolfe K.H."/>
            <person name="Lopes M.R."/>
            <person name="Hittinger C.T."/>
            <person name="Goeker M."/>
            <person name="Salamov A.A."/>
            <person name="Wisecaver J.H."/>
            <person name="Long T.M."/>
            <person name="Calvey C.H."/>
            <person name="Aerts A.L."/>
            <person name="Barry K.W."/>
            <person name="Choi C."/>
            <person name="Clum A."/>
            <person name="Coughlan A.Y."/>
            <person name="Deshpande S."/>
            <person name="Douglass A.P."/>
            <person name="Hanson S.J."/>
            <person name="Klenk H.-P."/>
            <person name="LaButti K.M."/>
            <person name="Lapidus A."/>
            <person name="Lindquist E.A."/>
            <person name="Lipzen A.M."/>
            <person name="Meier-Kolthoff J.P."/>
            <person name="Ohm R.A."/>
            <person name="Otillar R.P."/>
            <person name="Pangilinan J.L."/>
            <person name="Peng Y."/>
            <person name="Rokas A."/>
            <person name="Rosa C.A."/>
            <person name="Scheuner C."/>
            <person name="Sibirny A.A."/>
            <person name="Slot J.C."/>
            <person name="Stielow J.B."/>
            <person name="Sun H."/>
            <person name="Kurtzman C.P."/>
            <person name="Blackwell M."/>
            <person name="Grigoriev I.V."/>
            <person name="Jeffries T.W."/>
        </authorList>
    </citation>
    <scope>NUCLEOTIDE SEQUENCE [LARGE SCALE GENOMIC DNA]</scope>
    <source>
        <strain evidence="18">NRRL Y-1626</strain>
    </source>
</reference>
<comment type="catalytic activity">
    <reaction evidence="12 14">
        <text>a di-trans,poly-cis-dolichyl beta-D-mannosyl phosphate + L-threonyl-[protein] = 3-O-(alpha-D-mannosyl)-L-threonyl-[protein] + a di-trans,poly-cis-dolichyl phosphate + H(+)</text>
        <dbReference type="Rhea" id="RHEA:53396"/>
        <dbReference type="Rhea" id="RHEA-COMP:11060"/>
        <dbReference type="Rhea" id="RHEA-COMP:13547"/>
        <dbReference type="Rhea" id="RHEA-COMP:19498"/>
        <dbReference type="Rhea" id="RHEA-COMP:19501"/>
        <dbReference type="ChEBI" id="CHEBI:15378"/>
        <dbReference type="ChEBI" id="CHEBI:30013"/>
        <dbReference type="ChEBI" id="CHEBI:57683"/>
        <dbReference type="ChEBI" id="CHEBI:58211"/>
        <dbReference type="ChEBI" id="CHEBI:137323"/>
        <dbReference type="EC" id="2.4.1.109"/>
    </reaction>
</comment>
<feature type="domain" description="MIR" evidence="16">
    <location>
        <begin position="436"/>
        <end position="492"/>
    </location>
</feature>
<feature type="transmembrane region" description="Helical" evidence="14">
    <location>
        <begin position="706"/>
        <end position="724"/>
    </location>
</feature>
<comment type="function">
    <text evidence="14">Transfers mannose from Dol-P-mannose to Ser or Thr residues on proteins.</text>
</comment>
<dbReference type="Gene3D" id="2.80.10.50">
    <property type="match status" value="1"/>
</dbReference>
<dbReference type="FunFam" id="2.80.10.50:FF:000012">
    <property type="entry name" value="Protein O-mannosyl-transferase 1"/>
    <property type="match status" value="1"/>
</dbReference>
<evidence type="ECO:0000313" key="18">
    <source>
        <dbReference type="Proteomes" id="UP000092321"/>
    </source>
</evidence>
<evidence type="ECO:0000256" key="13">
    <source>
        <dbReference type="ARBA" id="ARBA00045102"/>
    </source>
</evidence>
<evidence type="ECO:0000256" key="8">
    <source>
        <dbReference type="ARBA" id="ARBA00022737"/>
    </source>
</evidence>
<evidence type="ECO:0000256" key="7">
    <source>
        <dbReference type="ARBA" id="ARBA00022692"/>
    </source>
</evidence>
<protein>
    <recommendedName>
        <fullName evidence="4 14">Dolichyl-phosphate-mannose--protein mannosyltransferase</fullName>
        <ecNumber evidence="4 14">2.4.1.109</ecNumber>
    </recommendedName>
</protein>
<keyword evidence="8" id="KW-0677">Repeat</keyword>
<evidence type="ECO:0000256" key="11">
    <source>
        <dbReference type="ARBA" id="ARBA00023136"/>
    </source>
</evidence>
<dbReference type="Pfam" id="PF16192">
    <property type="entry name" value="PMT_4TMC"/>
    <property type="match status" value="1"/>
</dbReference>
<dbReference type="AlphaFoldDB" id="A0A1B7TAE3"/>
<evidence type="ECO:0000256" key="3">
    <source>
        <dbReference type="ARBA" id="ARBA00007222"/>
    </source>
</evidence>
<evidence type="ECO:0000256" key="10">
    <source>
        <dbReference type="ARBA" id="ARBA00022989"/>
    </source>
</evidence>
<feature type="transmembrane region" description="Helical" evidence="14">
    <location>
        <begin position="736"/>
        <end position="756"/>
    </location>
</feature>
<keyword evidence="7 14" id="KW-0812">Transmembrane</keyword>
<evidence type="ECO:0000256" key="6">
    <source>
        <dbReference type="ARBA" id="ARBA00022679"/>
    </source>
</evidence>
<evidence type="ECO:0000256" key="2">
    <source>
        <dbReference type="ARBA" id="ARBA00004922"/>
    </source>
</evidence>
<feature type="transmembrane region" description="Helical" evidence="14">
    <location>
        <begin position="228"/>
        <end position="249"/>
    </location>
</feature>
<dbReference type="GO" id="GO:0031502">
    <property type="term" value="C:dolichyl-phosphate-mannose-protein mannosyltransferase complex"/>
    <property type="evidence" value="ECO:0007669"/>
    <property type="project" value="UniProtKB-ARBA"/>
</dbReference>
<comment type="caution">
    <text evidence="17">The sequence shown here is derived from an EMBL/GenBank/DDBJ whole genome shotgun (WGS) entry which is preliminary data.</text>
</comment>
<dbReference type="SUPFAM" id="SSF82109">
    <property type="entry name" value="MIR domain"/>
    <property type="match status" value="1"/>
</dbReference>
<keyword evidence="6 14" id="KW-0808">Transferase</keyword>
<dbReference type="EC" id="2.4.1.109" evidence="4 14"/>
<accession>A0A1B7TAE3</accession>
<sequence>MAVKEPIISSEDKEDVEQFNKLINKLKDEEKLDKKNKNDKDDDDEKSSLINEKNETDDSEGESDEEEDDDDEKSTEDFIETESSSSVLSYLESVLFPLILTFFSFFVRMYKIGIADRVVWDEAHFGKFGSYYLRHEFYHDVHPPLGKMLVALSGWLANYSGYWDFPSGETYPEDLDFVKMRLFQATFSALCTPLAYYTGKAIGLSIPSVWLLTILVCFENSYATLGRFILLDSMLLFFTVASFYCFVEYHNQRAKPFSAKWWKWILLTGFTLGCTISVKMVGLFIITLVGIHTVIDLWTLFGDKTVKWSTYMLHWISRIVALIVVPSLVFLASFKVHFDLLSGTGPGDANMPSLFQASLNGSDVGVGPRDIALGSSVVSIKNQALGGALLHSHVQTYPDGSKQQQVTGYGHKDSNNNWIFQRKREVSPWNEEEEDIEYITENEEYRLVHVLTGRNLHTHQVPAPESPTAFEVSGYGDNNIGDPKDNWIIEFADQAGFENKSRMHLLTTGFRIKNAELGCYLGQTGRHLPQWGFRQLEMACIKDPFLRDKRIWWNIESHENERLPSADNFTYPKPNFFKSFIQLNLAMMATNNALIPDPEKNDQLASSFWEWPSLHVGIRMCGWDDAKAKYFMLGSPASTWLSTVGVLAFMALFVVYFIRWLRQFNDFQSSKKLNTFLMGGFYPILGWGLHYMPFVIMGRVTYVHHYVPALYFALIILSYWFDWFTSGLSNSKKGKFITFVVYAIYYVIVIGGFAYFSPISFGMDKPSSEYAYLNWLPSWKIE</sequence>
<organism evidence="17 18">
    <name type="scientific">Hanseniaspora valbyensis NRRL Y-1626</name>
    <dbReference type="NCBI Taxonomy" id="766949"/>
    <lineage>
        <taxon>Eukaryota</taxon>
        <taxon>Fungi</taxon>
        <taxon>Dikarya</taxon>
        <taxon>Ascomycota</taxon>
        <taxon>Saccharomycotina</taxon>
        <taxon>Saccharomycetes</taxon>
        <taxon>Saccharomycodales</taxon>
        <taxon>Saccharomycodaceae</taxon>
        <taxon>Hanseniaspora</taxon>
    </lineage>
</organism>
<dbReference type="GO" id="GO:0004169">
    <property type="term" value="F:dolichyl-phosphate-mannose-protein mannosyltransferase activity"/>
    <property type="evidence" value="ECO:0007669"/>
    <property type="project" value="UniProtKB-UniRule"/>
</dbReference>
<dbReference type="OrthoDB" id="292747at2759"/>
<keyword evidence="18" id="KW-1185">Reference proteome</keyword>
<feature type="compositionally biased region" description="Acidic residues" evidence="15">
    <location>
        <begin position="55"/>
        <end position="80"/>
    </location>
</feature>
<evidence type="ECO:0000256" key="12">
    <source>
        <dbReference type="ARBA" id="ARBA00045085"/>
    </source>
</evidence>
<evidence type="ECO:0000256" key="1">
    <source>
        <dbReference type="ARBA" id="ARBA00004477"/>
    </source>
</evidence>
<evidence type="ECO:0000256" key="9">
    <source>
        <dbReference type="ARBA" id="ARBA00022824"/>
    </source>
</evidence>
<dbReference type="Proteomes" id="UP000092321">
    <property type="component" value="Unassembled WGS sequence"/>
</dbReference>
<proteinExistence type="inferred from homology"/>
<feature type="region of interest" description="Disordered" evidence="15">
    <location>
        <begin position="33"/>
        <end position="80"/>
    </location>
</feature>
<dbReference type="PANTHER" id="PTHR10050">
    <property type="entry name" value="DOLICHYL-PHOSPHATE-MANNOSE--PROTEIN MANNOSYLTRANSFERASE"/>
    <property type="match status" value="1"/>
</dbReference>
<comment type="similarity">
    <text evidence="3 14">Belongs to the glycosyltransferase 39 family.</text>
</comment>
<feature type="transmembrane region" description="Helical" evidence="14">
    <location>
        <begin position="313"/>
        <end position="334"/>
    </location>
</feature>
<dbReference type="InterPro" id="IPR032421">
    <property type="entry name" value="PMT_4TMC"/>
</dbReference>
<feature type="transmembrane region" description="Helical" evidence="14">
    <location>
        <begin position="202"/>
        <end position="222"/>
    </location>
</feature>
<keyword evidence="9 14" id="KW-0256">Endoplasmic reticulum</keyword>
<evidence type="ECO:0000256" key="5">
    <source>
        <dbReference type="ARBA" id="ARBA00022676"/>
    </source>
</evidence>
<dbReference type="SMART" id="SM00472">
    <property type="entry name" value="MIR"/>
    <property type="match status" value="3"/>
</dbReference>
<dbReference type="EMBL" id="LXPE01000051">
    <property type="protein sequence ID" value="OBA25716.1"/>
    <property type="molecule type" value="Genomic_DNA"/>
</dbReference>
<dbReference type="PROSITE" id="PS50919">
    <property type="entry name" value="MIR"/>
    <property type="match status" value="2"/>
</dbReference>
<dbReference type="InterPro" id="IPR027005">
    <property type="entry name" value="PMT-like"/>
</dbReference>
<dbReference type="InterPro" id="IPR016093">
    <property type="entry name" value="MIR_motif"/>
</dbReference>
<feature type="domain" description="MIR" evidence="16">
    <location>
        <begin position="368"/>
        <end position="423"/>
    </location>
</feature>
<keyword evidence="5 14" id="KW-0328">Glycosyltransferase</keyword>
<evidence type="ECO:0000256" key="4">
    <source>
        <dbReference type="ARBA" id="ARBA00012839"/>
    </source>
</evidence>